<gene>
    <name evidence="2" type="ORF">FBZ88_10483</name>
</gene>
<evidence type="ECO:0000256" key="1">
    <source>
        <dbReference type="SAM" id="MobiDB-lite"/>
    </source>
</evidence>
<reference evidence="2 3" key="1">
    <citation type="submission" date="2019-06" db="EMBL/GenBank/DDBJ databases">
        <title>Genomic Encyclopedia of Type Strains, Phase IV (KMG-V): Genome sequencing to study the core and pangenomes of soil and plant-associated prokaryotes.</title>
        <authorList>
            <person name="Whitman W."/>
        </authorList>
    </citation>
    <scope>NUCLEOTIDE SEQUENCE [LARGE SCALE GENOMIC DNA]</scope>
    <source>
        <strain evidence="2 3">BR 11865</strain>
    </source>
</reference>
<organism evidence="2 3">
    <name type="scientific">Nitrospirillum amazonense</name>
    <dbReference type="NCBI Taxonomy" id="28077"/>
    <lineage>
        <taxon>Bacteria</taxon>
        <taxon>Pseudomonadati</taxon>
        <taxon>Pseudomonadota</taxon>
        <taxon>Alphaproteobacteria</taxon>
        <taxon>Rhodospirillales</taxon>
        <taxon>Azospirillaceae</taxon>
        <taxon>Nitrospirillum</taxon>
    </lineage>
</organism>
<name>A0A560G4V0_9PROT</name>
<feature type="compositionally biased region" description="Basic and acidic residues" evidence="1">
    <location>
        <begin position="36"/>
        <end position="61"/>
    </location>
</feature>
<accession>A0A560G4V0</accession>
<dbReference type="AlphaFoldDB" id="A0A560G4V0"/>
<dbReference type="Proteomes" id="UP000316545">
    <property type="component" value="Unassembled WGS sequence"/>
</dbReference>
<evidence type="ECO:0000313" key="2">
    <source>
        <dbReference type="EMBL" id="TWB28918.1"/>
    </source>
</evidence>
<sequence length="61" mass="6990">MYGARALSAGLFSLRNTKTIMHRMMVRMRLRPPEISGERSGPEIEEAKATDVAARRMREKK</sequence>
<protein>
    <submittedName>
        <fullName evidence="2">Uncharacterized protein</fullName>
    </submittedName>
</protein>
<comment type="caution">
    <text evidence="2">The sequence shown here is derived from an EMBL/GenBank/DDBJ whole genome shotgun (WGS) entry which is preliminary data.</text>
</comment>
<dbReference type="EMBL" id="VITO01000004">
    <property type="protein sequence ID" value="TWB28918.1"/>
    <property type="molecule type" value="Genomic_DNA"/>
</dbReference>
<evidence type="ECO:0000313" key="3">
    <source>
        <dbReference type="Proteomes" id="UP000316545"/>
    </source>
</evidence>
<keyword evidence="3" id="KW-1185">Reference proteome</keyword>
<feature type="region of interest" description="Disordered" evidence="1">
    <location>
        <begin position="34"/>
        <end position="61"/>
    </location>
</feature>
<proteinExistence type="predicted"/>